<dbReference type="Pfam" id="PF24345">
    <property type="entry name" value="PH_24"/>
    <property type="match status" value="1"/>
</dbReference>
<gene>
    <name evidence="4" type="ORF">BS50DRAFT_517686</name>
</gene>
<evidence type="ECO:0000259" key="2">
    <source>
        <dbReference type="PROSITE" id="PS51140"/>
    </source>
</evidence>
<name>A0A2T2NZW3_CORCC</name>
<protein>
    <submittedName>
        <fullName evidence="4">Uncharacterized protein</fullName>
    </submittedName>
</protein>
<dbReference type="InterPro" id="IPR058925">
    <property type="entry name" value="zf-C2H2_AcuF"/>
</dbReference>
<feature type="compositionally biased region" description="Acidic residues" evidence="1">
    <location>
        <begin position="114"/>
        <end position="130"/>
    </location>
</feature>
<dbReference type="SMART" id="SM00506">
    <property type="entry name" value="A1pp"/>
    <property type="match status" value="2"/>
</dbReference>
<organism evidence="4 5">
    <name type="scientific">Corynespora cassiicola Philippines</name>
    <dbReference type="NCBI Taxonomy" id="1448308"/>
    <lineage>
        <taxon>Eukaryota</taxon>
        <taxon>Fungi</taxon>
        <taxon>Dikarya</taxon>
        <taxon>Ascomycota</taxon>
        <taxon>Pezizomycotina</taxon>
        <taxon>Dothideomycetes</taxon>
        <taxon>Pleosporomycetidae</taxon>
        <taxon>Pleosporales</taxon>
        <taxon>Corynesporascaceae</taxon>
        <taxon>Corynespora</taxon>
    </lineage>
</organism>
<dbReference type="InterPro" id="IPR002589">
    <property type="entry name" value="Macro_dom"/>
</dbReference>
<feature type="compositionally biased region" description="Polar residues" evidence="1">
    <location>
        <begin position="663"/>
        <end position="676"/>
    </location>
</feature>
<feature type="compositionally biased region" description="Basic and acidic residues" evidence="1">
    <location>
        <begin position="697"/>
        <end position="707"/>
    </location>
</feature>
<feature type="region of interest" description="Disordered" evidence="1">
    <location>
        <begin position="108"/>
        <end position="137"/>
    </location>
</feature>
<evidence type="ECO:0000313" key="5">
    <source>
        <dbReference type="Proteomes" id="UP000240883"/>
    </source>
</evidence>
<dbReference type="Pfam" id="PF26082">
    <property type="entry name" value="zf-C2H2_AcuF"/>
    <property type="match status" value="1"/>
</dbReference>
<evidence type="ECO:0000256" key="1">
    <source>
        <dbReference type="SAM" id="MobiDB-lite"/>
    </source>
</evidence>
<dbReference type="PANTHER" id="PTHR11106:SF27">
    <property type="entry name" value="MACRO DOMAIN-CONTAINING PROTEIN"/>
    <property type="match status" value="1"/>
</dbReference>
<dbReference type="Proteomes" id="UP000240883">
    <property type="component" value="Unassembled WGS sequence"/>
</dbReference>
<feature type="domain" description="CUE" evidence="2">
    <location>
        <begin position="1684"/>
        <end position="1731"/>
    </location>
</feature>
<dbReference type="InterPro" id="IPR056223">
    <property type="entry name" value="PH_24"/>
</dbReference>
<dbReference type="Gene3D" id="3.40.220.10">
    <property type="entry name" value="Leucine Aminopeptidase, subunit E, domain 1"/>
    <property type="match status" value="2"/>
</dbReference>
<feature type="domain" description="Macro" evidence="3">
    <location>
        <begin position="749"/>
        <end position="934"/>
    </location>
</feature>
<dbReference type="PANTHER" id="PTHR11106">
    <property type="entry name" value="GANGLIOSIDE INDUCED DIFFERENTIATION ASSOCIATED PROTEIN 2-RELATED"/>
    <property type="match status" value="1"/>
</dbReference>
<dbReference type="Pfam" id="PF01661">
    <property type="entry name" value="Macro"/>
    <property type="match status" value="2"/>
</dbReference>
<feature type="compositionally biased region" description="Polar residues" evidence="1">
    <location>
        <begin position="290"/>
        <end position="300"/>
    </location>
</feature>
<feature type="region of interest" description="Disordered" evidence="1">
    <location>
        <begin position="495"/>
        <end position="520"/>
    </location>
</feature>
<sequence>MASIRLGAAANIRAFQALSNAINTSNSEYARLIEADALSDEFGRFRVWSGNLGALQKGHSSLDYRLRDSPLLTSNALKFLKELEENLSEALAIVSGARLPYEKQAKLEGNDHHDDDEDDGFFSEDEDDASDAGSPKTEVEMRFQEVVDIINDLYKLSVRIRTPTIRSRSLKASSYQPKDPETGVDVLEQYAIFDLQHTREFFRYLREPHKDGSNVDDDPLVGRLSKSITLRRRQFKYWRRHRDKLGLSVVLEDELPPAPPIMERPAMPPRHDTLEAQRGTPEVTMKEAPSQKTGKTMLSGTEATQHNKSLDDIVDSGTVTSYATTVHDLHGRGIDLPPPPKAADGDKDFECPYCFVICPSRYGKGRAWRTHILQDLQPYVCTYPDCERHEHLWRSRREWVEHEASHRKVWRCPEHPSAVYKSQSGLENHLRTKHADSLPESSLGSILKASETTTVDTREKCPICFAPADAENIGGLQNHIAHHLERLASFALPSNADDDTDGDSGIASVGRTSSGSVSLSDVSFQSDSSLGAAQVSTVSSDPAVISDMHENLEDQDEVSGPGTHQLSMDALKGIPDSTQKRIDAFFYDDTKEDFTEEDDFDSAAADMEELLSKQDDFKSYMLSLPGAQSCKFFVRYGTCKGEVQFDSDTSVVRALETFDKTSYPGTTLRQGSSNKSALKFSLPRPKQAAKPLPMPDVKPEGDQEDQKSISSISLSYDEEDQKDPLPVLPISEIPTISKLYETGKLQQRDQSYAPNAAYNKIISLCFYDITRLKVDAVVNSANKSMKITRMNDSLNHYLHKAAGRELKRECKMAEPVKLGQVVVTSGCKLPATHVIHAARPNYYSTKGMGKFDLLAQCYRSALVEGIKNGFKTIAFPCLAAGGCGFPPRVAARTAIQKVRDFLDANPDHDFERIVFCVYSHVDEQAYKDFLPVYFPPSHRDTETAAKNLHSNNRTDLVTKLSESHSLAEILFHELEEYNKKMVGFPVKSLGELLSIFSATFSLQSCLSGPQKTIRNLQGRAVLDVELFCTVLQTLCGSVDEIIELAKESEKIGQPRHKAIWDDYESHMITSQGFNFVTFLGFCRDFIRALEEMIVRDGIEPYEMAILRVKLGDYRLKLTGKGDKGTRNLFDEVMYTREYQREVAAPHRTETIKVHQVRTIARLYQLGKLEYKQTNAIPSTDFNYTVCLLREDITKLEVDIIVNSTDYGFSGKGTLDRSVFRKGGLSMEEDCSTFGICNAGDVKMTAGYLLPAKHVLHAIPPQVYRKDTRDVLRKMYQEILHIASVLKATSIAIPAFGTGSLNYPRNDSTSIALEEVKRFLESSDPGNTLEKIIFVVFGFSDELVYKSLIPMFFPPVDLNVNKALPASSGFNSSEKAPLRDLSSTPTTPPPRRSLFSSIGEAFRNVRFGKQPVTQTARPLNSSEDLALTEFENHARECPTCHNIAKLYAEGEHLCEEGYSLAQKVLQYLYMEVDRSVYSTTLERGSRVRVEIPTDYPRCWNLFIGVEKSLRDGHASRPFVSPNRPYSEVVKPPPGVNISNVEVTIPAPDGSEKTIAVVHTAFGVHECFLKVHPGKLEIFDLDPPADTTAPLLGLQLINHVVLEKHNNNDLTVYNAPNLKESQYKTRSPVRIQSRSAVENEALFLRLEQARKENAEEVWFDTHGPSEPPISTSKDIKGGSGELDEQALSTNLSLLEKTFPTVRPELIRRVLRHFNNDFDEATDELLNQIRFGTVSSPDLLPRTAEESSTSSEMPQCPTCQGEGIVKCEGCNGKGCRSCASRGQINCTICEGTGVIHPDSLGDIPQGSEAGDKPLQADLSLTQRLSTYLQTNPLPLGITKEALAEEFNTTTEEIEETLRTLNILETVDEKTHETMTSASHKSPADTYISLKQEQEGSFSTRTRLDLSIAGLSYVNIDDFFTYLDLALDPSSKGPEKKSPTISRAQTFNTFTSSTPDITEQTVDDDPGEGNDQLAQVHHPRPTTPDLSQPKPIPAGARWTKIDRRLVNPKALEEAGEKFEEREDCVIVLRVLSRDEIQQLAEKTREIRRGNADRAKVDLGL</sequence>
<feature type="region of interest" description="Disordered" evidence="1">
    <location>
        <begin position="1926"/>
        <end position="1990"/>
    </location>
</feature>
<keyword evidence="5" id="KW-1185">Reference proteome</keyword>
<dbReference type="CDD" id="cd14279">
    <property type="entry name" value="CUE"/>
    <property type="match status" value="1"/>
</dbReference>
<reference evidence="4 5" key="1">
    <citation type="journal article" date="2018" name="Front. Microbiol.">
        <title>Genome-Wide Analysis of Corynespora cassiicola Leaf Fall Disease Putative Effectors.</title>
        <authorList>
            <person name="Lopez D."/>
            <person name="Ribeiro S."/>
            <person name="Label P."/>
            <person name="Fumanal B."/>
            <person name="Venisse J.S."/>
            <person name="Kohler A."/>
            <person name="de Oliveira R.R."/>
            <person name="Labutti K."/>
            <person name="Lipzen A."/>
            <person name="Lail K."/>
            <person name="Bauer D."/>
            <person name="Ohm R.A."/>
            <person name="Barry K.W."/>
            <person name="Spatafora J."/>
            <person name="Grigoriev I.V."/>
            <person name="Martin F.M."/>
            <person name="Pujade-Renaud V."/>
        </authorList>
    </citation>
    <scope>NUCLEOTIDE SEQUENCE [LARGE SCALE GENOMIC DNA]</scope>
    <source>
        <strain evidence="4 5">Philippines</strain>
    </source>
</reference>
<accession>A0A2T2NZW3</accession>
<dbReference type="Pfam" id="PF26118">
    <property type="entry name" value="DUF8035"/>
    <property type="match status" value="1"/>
</dbReference>
<dbReference type="OrthoDB" id="6133115at2759"/>
<dbReference type="PROSITE" id="PS51140">
    <property type="entry name" value="CUE"/>
    <property type="match status" value="1"/>
</dbReference>
<feature type="region of interest" description="Disordered" evidence="1">
    <location>
        <begin position="281"/>
        <end position="300"/>
    </location>
</feature>
<dbReference type="STRING" id="1448308.A0A2T2NZW3"/>
<dbReference type="SUPFAM" id="SSF52949">
    <property type="entry name" value="Macro domain-like"/>
    <property type="match status" value="2"/>
</dbReference>
<dbReference type="PROSITE" id="PS51154">
    <property type="entry name" value="MACRO"/>
    <property type="match status" value="2"/>
</dbReference>
<dbReference type="EMBL" id="KZ678131">
    <property type="protein sequence ID" value="PSN70974.1"/>
    <property type="molecule type" value="Genomic_DNA"/>
</dbReference>
<feature type="region of interest" description="Disordered" evidence="1">
    <location>
        <begin position="1368"/>
        <end position="1392"/>
    </location>
</feature>
<proteinExistence type="predicted"/>
<dbReference type="GO" id="GO:0043130">
    <property type="term" value="F:ubiquitin binding"/>
    <property type="evidence" value="ECO:0007669"/>
    <property type="project" value="InterPro"/>
</dbReference>
<feature type="region of interest" description="Disordered" evidence="1">
    <location>
        <begin position="663"/>
        <end position="709"/>
    </location>
</feature>
<dbReference type="InterPro" id="IPR058348">
    <property type="entry name" value="DUF8035"/>
</dbReference>
<evidence type="ECO:0000313" key="4">
    <source>
        <dbReference type="EMBL" id="PSN70974.1"/>
    </source>
</evidence>
<feature type="compositionally biased region" description="Polar residues" evidence="1">
    <location>
        <begin position="1935"/>
        <end position="1956"/>
    </location>
</feature>
<dbReference type="InterPro" id="IPR043472">
    <property type="entry name" value="Macro_dom-like"/>
</dbReference>
<evidence type="ECO:0000259" key="3">
    <source>
        <dbReference type="PROSITE" id="PS51154"/>
    </source>
</evidence>
<feature type="domain" description="Macro" evidence="3">
    <location>
        <begin position="1172"/>
        <end position="1352"/>
    </location>
</feature>
<dbReference type="InterPro" id="IPR003892">
    <property type="entry name" value="CUE"/>
</dbReference>